<keyword evidence="2 11" id="KW-0813">Transport</keyword>
<evidence type="ECO:0000259" key="14">
    <source>
        <dbReference type="PROSITE" id="PS51384"/>
    </source>
</evidence>
<feature type="binding site" evidence="12">
    <location>
        <begin position="71"/>
        <end position="73"/>
    </location>
    <ligand>
        <name>FAD</name>
        <dbReference type="ChEBI" id="CHEBI:57692"/>
    </ligand>
</feature>
<dbReference type="Gene3D" id="3.40.50.80">
    <property type="entry name" value="Nucleotide-binding domain of ferredoxin-NADP reductase (FNR) module"/>
    <property type="match status" value="1"/>
</dbReference>
<comment type="caution">
    <text evidence="16">The sequence shown here is derived from an EMBL/GenBank/DDBJ whole genome shotgun (WGS) entry which is preliminary data.</text>
</comment>
<dbReference type="InterPro" id="IPR017927">
    <property type="entry name" value="FAD-bd_FR_type"/>
</dbReference>
<evidence type="ECO:0000313" key="17">
    <source>
        <dbReference type="EMBL" id="RHH78574.1"/>
    </source>
</evidence>
<evidence type="ECO:0000256" key="8">
    <source>
        <dbReference type="ARBA" id="ARBA00022982"/>
    </source>
</evidence>
<dbReference type="GO" id="GO:0044205">
    <property type="term" value="P:'de novo' UMP biosynthetic process"/>
    <property type="evidence" value="ECO:0007669"/>
    <property type="project" value="UniProtKB-UniRule"/>
</dbReference>
<evidence type="ECO:0000313" key="16">
    <source>
        <dbReference type="EMBL" id="RGZ44940.1"/>
    </source>
</evidence>
<dbReference type="EMBL" id="QRKC01000002">
    <property type="protein sequence ID" value="RHH78574.1"/>
    <property type="molecule type" value="Genomic_DNA"/>
</dbReference>
<evidence type="ECO:0000256" key="5">
    <source>
        <dbReference type="ARBA" id="ARBA00022723"/>
    </source>
</evidence>
<evidence type="ECO:0000256" key="12">
    <source>
        <dbReference type="PIRSR" id="PIRSR006816-1"/>
    </source>
</evidence>
<feature type="binding site" evidence="11 13">
    <location>
        <position position="228"/>
    </location>
    <ligand>
        <name>[2Fe-2S] cluster</name>
        <dbReference type="ChEBI" id="CHEBI:190135"/>
    </ligand>
</feature>
<accession>A0A3E4ZRX7</accession>
<dbReference type="InterPro" id="IPR023455">
    <property type="entry name" value="Dihydroorotate_DHASE_ETsu"/>
</dbReference>
<organism evidence="16 20">
    <name type="scientific">Parabacteroides merdae</name>
    <dbReference type="NCBI Taxonomy" id="46503"/>
    <lineage>
        <taxon>Bacteria</taxon>
        <taxon>Pseudomonadati</taxon>
        <taxon>Bacteroidota</taxon>
        <taxon>Bacteroidia</taxon>
        <taxon>Bacteroidales</taxon>
        <taxon>Tannerellaceae</taxon>
        <taxon>Parabacteroides</taxon>
    </lineage>
</organism>
<gene>
    <name evidence="11" type="primary">pyrK</name>
    <name evidence="17" type="ORF">DW191_07880</name>
    <name evidence="16" type="ORF">DW986_15585</name>
    <name evidence="15" type="ORF">DXB61_01030</name>
</gene>
<evidence type="ECO:0000256" key="10">
    <source>
        <dbReference type="ARBA" id="ARBA00023014"/>
    </source>
</evidence>
<keyword evidence="5 11" id="KW-0479">Metal-binding</keyword>
<dbReference type="InterPro" id="IPR039261">
    <property type="entry name" value="FNR_nucleotide-bd"/>
</dbReference>
<dbReference type="Pfam" id="PF00175">
    <property type="entry name" value="NAD_binding_1"/>
    <property type="match status" value="1"/>
</dbReference>
<dbReference type="EMBL" id="QSEF01000024">
    <property type="protein sequence ID" value="RGZ44940.1"/>
    <property type="molecule type" value="Genomic_DNA"/>
</dbReference>
<dbReference type="GO" id="GO:0009055">
    <property type="term" value="F:electron transfer activity"/>
    <property type="evidence" value="ECO:0007669"/>
    <property type="project" value="UniProtKB-UniRule"/>
</dbReference>
<dbReference type="GO" id="GO:0046872">
    <property type="term" value="F:metal ion binding"/>
    <property type="evidence" value="ECO:0007669"/>
    <property type="project" value="UniProtKB-KW"/>
</dbReference>
<dbReference type="Proteomes" id="UP000261088">
    <property type="component" value="Unassembled WGS sequence"/>
</dbReference>
<feature type="binding site" evidence="11 12">
    <location>
        <begin position="54"/>
        <end position="57"/>
    </location>
    <ligand>
        <name>FAD</name>
        <dbReference type="ChEBI" id="CHEBI:57692"/>
    </ligand>
</feature>
<feature type="binding site" evidence="11 13">
    <location>
        <position position="231"/>
    </location>
    <ligand>
        <name>[2Fe-2S] cluster</name>
        <dbReference type="ChEBI" id="CHEBI:190135"/>
    </ligand>
</feature>
<evidence type="ECO:0000256" key="9">
    <source>
        <dbReference type="ARBA" id="ARBA00023004"/>
    </source>
</evidence>
<feature type="domain" description="FAD-binding FR-type" evidence="14">
    <location>
        <begin position="3"/>
        <end position="103"/>
    </location>
</feature>
<dbReference type="PANTHER" id="PTHR43513">
    <property type="entry name" value="DIHYDROOROTATE DEHYDROGENASE B (NAD(+)), ELECTRON TRANSFER SUBUNIT"/>
    <property type="match status" value="1"/>
</dbReference>
<dbReference type="SUPFAM" id="SSF63380">
    <property type="entry name" value="Riboflavin synthase domain-like"/>
    <property type="match status" value="1"/>
</dbReference>
<dbReference type="PIRSF" id="PIRSF006816">
    <property type="entry name" value="Cyc3_hyd_g"/>
    <property type="match status" value="1"/>
</dbReference>
<keyword evidence="4 11" id="KW-0001">2Fe-2S</keyword>
<dbReference type="InterPro" id="IPR019480">
    <property type="entry name" value="Dihydroorotate_DH_Fe-S-bd"/>
</dbReference>
<dbReference type="Gene3D" id="2.40.30.10">
    <property type="entry name" value="Translation factors"/>
    <property type="match status" value="1"/>
</dbReference>
<keyword evidence="10 11" id="KW-0411">Iron-sulfur</keyword>
<keyword evidence="9 11" id="KW-0408">Iron</keyword>
<keyword evidence="6 11" id="KW-0274">FAD</keyword>
<evidence type="ECO:0000313" key="18">
    <source>
        <dbReference type="Proteomes" id="UP000261088"/>
    </source>
</evidence>
<dbReference type="RefSeq" id="WP_005643230.1">
    <property type="nucleotide sequence ID" value="NZ_DAWDXW010000007.1"/>
</dbReference>
<keyword evidence="8 11" id="KW-0249">Electron transport</keyword>
<evidence type="ECO:0000256" key="6">
    <source>
        <dbReference type="ARBA" id="ARBA00022827"/>
    </source>
</evidence>
<comment type="function">
    <text evidence="11">Responsible for channeling the electrons from the oxidation of dihydroorotate from the FMN redox center in the PyrD type B subunit to the ultimate electron acceptor NAD(+).</text>
</comment>
<feature type="binding site" evidence="11 13">
    <location>
        <position position="223"/>
    </location>
    <ligand>
        <name>[2Fe-2S] cluster</name>
        <dbReference type="ChEBI" id="CHEBI:190135"/>
    </ligand>
</feature>
<protein>
    <recommendedName>
        <fullName evidence="11">Dihydroorotate dehydrogenase B (NAD(+)), electron transfer subunit</fullName>
    </recommendedName>
    <alternativeName>
        <fullName evidence="11">Dihydroorotate oxidase B, electron transfer subunit</fullName>
    </alternativeName>
</protein>
<dbReference type="SUPFAM" id="SSF52343">
    <property type="entry name" value="Ferredoxin reductase-like, C-terminal NADP-linked domain"/>
    <property type="match status" value="1"/>
</dbReference>
<dbReference type="GO" id="GO:0051537">
    <property type="term" value="F:2 iron, 2 sulfur cluster binding"/>
    <property type="evidence" value="ECO:0007669"/>
    <property type="project" value="UniProtKB-KW"/>
</dbReference>
<dbReference type="PANTHER" id="PTHR43513:SF3">
    <property type="entry name" value="DIHYDROOROTATE DEHYDROGENASE B (NAD(+)), ELECTRON TRANSFER SUBUNIT-RELATED"/>
    <property type="match status" value="1"/>
</dbReference>
<dbReference type="InterPro" id="IPR037117">
    <property type="entry name" value="Dihydroorotate_DH_ele_sf"/>
</dbReference>
<evidence type="ECO:0000256" key="1">
    <source>
        <dbReference type="ARBA" id="ARBA00006422"/>
    </source>
</evidence>
<comment type="cofactor">
    <cofactor evidence="13">
        <name>[2Fe-2S] cluster</name>
        <dbReference type="ChEBI" id="CHEBI:190135"/>
    </cofactor>
    <text evidence="13">Binds 1 [2Fe-2S] cluster per subunit.</text>
</comment>
<dbReference type="Proteomes" id="UP000283732">
    <property type="component" value="Unassembled WGS sequence"/>
</dbReference>
<dbReference type="AlphaFoldDB" id="A0A3E4ZRX7"/>
<comment type="pathway">
    <text evidence="11">Pyrimidine metabolism; UMP biosynthesis via de novo pathway; orotate from (S)-dihydroorotate (NAD(+) route): step 1/1.</text>
</comment>
<sequence>MKKYMLDMKVTENCSLHKNYCLLKLTSDQILPEMLPGQFVQVRVDNSPTTFLRRPISINYVDRATNELWLLVQLVGDGTRRMAEYKPGDVVNIMLPLGNGFTLPADKEQKLLLIGGGVGTAPMLYLGSILKKAGYAPTFLLGARSKEDVLQLEQFEQFGTVYVTTEDGSLGEKGYVTNHSILKDVHFDRIYTCGPKPMMVAVAKYAHANSIICEVSLENTMACGIGACLCCVEKTKDEHHVCVCTEGPVFNIENLTWLN</sequence>
<proteinExistence type="inferred from homology"/>
<comment type="similarity">
    <text evidence="1 11">Belongs to the PyrK family.</text>
</comment>
<evidence type="ECO:0000256" key="13">
    <source>
        <dbReference type="PIRSR" id="PIRSR006816-2"/>
    </source>
</evidence>
<evidence type="ECO:0000313" key="15">
    <source>
        <dbReference type="EMBL" id="RGN54286.1"/>
    </source>
</evidence>
<comment type="cofactor">
    <cofactor evidence="11">
        <name>[2Fe-2S] cluster</name>
        <dbReference type="ChEBI" id="CHEBI:190135"/>
    </cofactor>
    <text evidence="11">Binds 1 [2Fe-2S] cluster per subunit.</text>
</comment>
<evidence type="ECO:0000256" key="4">
    <source>
        <dbReference type="ARBA" id="ARBA00022714"/>
    </source>
</evidence>
<dbReference type="GO" id="GO:0050660">
    <property type="term" value="F:flavin adenine dinucleotide binding"/>
    <property type="evidence" value="ECO:0007669"/>
    <property type="project" value="InterPro"/>
</dbReference>
<keyword evidence="3 11" id="KW-0285">Flavoprotein</keyword>
<dbReference type="InterPro" id="IPR017938">
    <property type="entry name" value="Riboflavin_synthase-like_b-brl"/>
</dbReference>
<dbReference type="HAMAP" id="MF_01211">
    <property type="entry name" value="DHODB_Fe_S_bind"/>
    <property type="match status" value="1"/>
</dbReference>
<comment type="caution">
    <text evidence="11">Lacks conserved residue(s) required for the propagation of feature annotation.</text>
</comment>
<dbReference type="InterPro" id="IPR050353">
    <property type="entry name" value="PyrK_electron_transfer"/>
</dbReference>
<dbReference type="STRING" id="46503.ERS852463_00694"/>
<comment type="subunit">
    <text evidence="11">Heterotetramer of 2 PyrK and 2 PyrD type B subunits.</text>
</comment>
<dbReference type="Pfam" id="PF10418">
    <property type="entry name" value="DHODB_Fe-S_bind"/>
    <property type="match status" value="1"/>
</dbReference>
<dbReference type="UniPathway" id="UPA00070">
    <property type="reaction ID" value="UER00945"/>
</dbReference>
<reference evidence="18 19" key="1">
    <citation type="submission" date="2018-08" db="EMBL/GenBank/DDBJ databases">
        <title>A genome reference for cultivated species of the human gut microbiota.</title>
        <authorList>
            <person name="Zou Y."/>
            <person name="Xue W."/>
            <person name="Luo G."/>
        </authorList>
    </citation>
    <scope>NUCLEOTIDE SEQUENCE [LARGE SCALE GENOMIC DNA]</scope>
    <source>
        <strain evidence="17 19">AM16-50</strain>
        <strain evidence="16 20">AM50-15</strain>
        <strain evidence="15 18">OM05-11AA</strain>
    </source>
</reference>
<evidence type="ECO:0000256" key="3">
    <source>
        <dbReference type="ARBA" id="ARBA00022630"/>
    </source>
</evidence>
<dbReference type="Proteomes" id="UP000285173">
    <property type="component" value="Unassembled WGS sequence"/>
</dbReference>
<evidence type="ECO:0000256" key="7">
    <source>
        <dbReference type="ARBA" id="ARBA00022975"/>
    </source>
</evidence>
<dbReference type="InterPro" id="IPR012165">
    <property type="entry name" value="Cyt_c3_hydrogenase_gsu"/>
</dbReference>
<evidence type="ECO:0000256" key="11">
    <source>
        <dbReference type="HAMAP-Rule" id="MF_01211"/>
    </source>
</evidence>
<feature type="binding site" evidence="11 12">
    <location>
        <begin position="78"/>
        <end position="79"/>
    </location>
    <ligand>
        <name>FAD</name>
        <dbReference type="ChEBI" id="CHEBI:57692"/>
    </ligand>
</feature>
<dbReference type="PROSITE" id="PS51384">
    <property type="entry name" value="FAD_FR"/>
    <property type="match status" value="1"/>
</dbReference>
<dbReference type="GO" id="GO:0016491">
    <property type="term" value="F:oxidoreductase activity"/>
    <property type="evidence" value="ECO:0007669"/>
    <property type="project" value="InterPro"/>
</dbReference>
<evidence type="ECO:0000313" key="19">
    <source>
        <dbReference type="Proteomes" id="UP000283732"/>
    </source>
</evidence>
<evidence type="ECO:0000313" key="20">
    <source>
        <dbReference type="Proteomes" id="UP000285173"/>
    </source>
</evidence>
<dbReference type="Gene3D" id="2.10.240.10">
    <property type="entry name" value="Dihydroorotate dehydrogenase, electron transfer subunit"/>
    <property type="match status" value="1"/>
</dbReference>
<keyword evidence="7 11" id="KW-0665">Pyrimidine biosynthesis</keyword>
<comment type="cofactor">
    <cofactor evidence="11 12">
        <name>FAD</name>
        <dbReference type="ChEBI" id="CHEBI:57692"/>
    </cofactor>
    <text evidence="11 12">Binds 1 FAD per subunit.</text>
</comment>
<feature type="binding site" evidence="11 13">
    <location>
        <position position="244"/>
    </location>
    <ligand>
        <name>[2Fe-2S] cluster</name>
        <dbReference type="ChEBI" id="CHEBI:190135"/>
    </ligand>
</feature>
<name>A0A3E4ZRX7_9BACT</name>
<dbReference type="CDD" id="cd06218">
    <property type="entry name" value="DHOD_e_trans"/>
    <property type="match status" value="1"/>
</dbReference>
<evidence type="ECO:0000256" key="2">
    <source>
        <dbReference type="ARBA" id="ARBA00022448"/>
    </source>
</evidence>
<dbReference type="EMBL" id="QSUP01000001">
    <property type="protein sequence ID" value="RGN54286.1"/>
    <property type="molecule type" value="Genomic_DNA"/>
</dbReference>
<dbReference type="InterPro" id="IPR001433">
    <property type="entry name" value="OxRdtase_FAD/NAD-bd"/>
</dbReference>